<comment type="caution">
    <text evidence="8">The sequence shown here is derived from an EMBL/GenBank/DDBJ whole genome shotgun (WGS) entry which is preliminary data.</text>
</comment>
<evidence type="ECO:0000256" key="4">
    <source>
        <dbReference type="ARBA" id="ARBA00022692"/>
    </source>
</evidence>
<keyword evidence="3" id="KW-1003">Cell membrane</keyword>
<keyword evidence="4 7" id="KW-0812">Transmembrane</keyword>
<sequence length="250" mass="26361">MTFFSADLVATALVLFCRIGGCLMLAPGFSSARVPMRARLFVALTLTLSLTPALTAKGSIVFPNLGALAGDIFSELFLGAMIGLLGRLFFLALETLMMAASMQIGMSNPLGAPIDETVALPPIATLITTTATALIFVSGLHWELIRGIAGSYAVMPVGFLLRPEAAMHMVVNDLSTAFVVALRVSSPFIVYAVMVNLAIGLVNRLTPQIPVYFVSGPFVVAGGLILFYFISGAMVAAFMSAFGDWAVRGN</sequence>
<keyword evidence="5 7" id="KW-1133">Transmembrane helix</keyword>
<evidence type="ECO:0000256" key="6">
    <source>
        <dbReference type="ARBA" id="ARBA00023136"/>
    </source>
</evidence>
<dbReference type="PANTHER" id="PTHR30065:SF1">
    <property type="entry name" value="SURFACE PRESENTATION OF ANTIGENS PROTEIN SPAR"/>
    <property type="match status" value="1"/>
</dbReference>
<feature type="transmembrane region" description="Helical" evidence="7">
    <location>
        <begin position="144"/>
        <end position="162"/>
    </location>
</feature>
<keyword evidence="8" id="KW-0969">Cilium</keyword>
<feature type="transmembrane region" description="Helical" evidence="7">
    <location>
        <begin position="174"/>
        <end position="199"/>
    </location>
</feature>
<comment type="similarity">
    <text evidence="2">Belongs to the FliR/MopE/SpaR family.</text>
</comment>
<evidence type="ECO:0000313" key="9">
    <source>
        <dbReference type="Proteomes" id="UP001139104"/>
    </source>
</evidence>
<dbReference type="EMBL" id="JAIVFP010000001">
    <property type="protein sequence ID" value="MCI4682188.1"/>
    <property type="molecule type" value="Genomic_DNA"/>
</dbReference>
<dbReference type="InterPro" id="IPR002010">
    <property type="entry name" value="T3SS_IM_R"/>
</dbReference>
<feature type="transmembrane region" description="Helical" evidence="7">
    <location>
        <begin position="76"/>
        <end position="97"/>
    </location>
</feature>
<dbReference type="Proteomes" id="UP001139104">
    <property type="component" value="Unassembled WGS sequence"/>
</dbReference>
<proteinExistence type="inferred from homology"/>
<protein>
    <submittedName>
        <fullName evidence="8">Flagellar biosynthetic protein FliR</fullName>
    </submittedName>
</protein>
<comment type="subcellular location">
    <subcellularLocation>
        <location evidence="1">Cell membrane</location>
        <topology evidence="1">Multi-pass membrane protein</topology>
    </subcellularLocation>
</comment>
<feature type="transmembrane region" description="Helical" evidence="7">
    <location>
        <begin position="219"/>
        <end position="242"/>
    </location>
</feature>
<feature type="transmembrane region" description="Helical" evidence="7">
    <location>
        <begin position="118"/>
        <end position="138"/>
    </location>
</feature>
<organism evidence="8 9">
    <name type="scientific">Candidatus Rhodoblastus alkanivorans</name>
    <dbReference type="NCBI Taxonomy" id="2954117"/>
    <lineage>
        <taxon>Bacteria</taxon>
        <taxon>Pseudomonadati</taxon>
        <taxon>Pseudomonadota</taxon>
        <taxon>Alphaproteobacteria</taxon>
        <taxon>Hyphomicrobiales</taxon>
        <taxon>Rhodoblastaceae</taxon>
        <taxon>Rhodoblastus</taxon>
    </lineage>
</organism>
<evidence type="ECO:0000256" key="3">
    <source>
        <dbReference type="ARBA" id="ARBA00022475"/>
    </source>
</evidence>
<dbReference type="RefSeq" id="WP_243066216.1">
    <property type="nucleotide sequence ID" value="NZ_JAIVFK010000014.1"/>
</dbReference>
<feature type="transmembrane region" description="Helical" evidence="7">
    <location>
        <begin position="38"/>
        <end position="56"/>
    </location>
</feature>
<feature type="transmembrane region" description="Helical" evidence="7">
    <location>
        <begin position="6"/>
        <end position="26"/>
    </location>
</feature>
<reference evidence="8" key="1">
    <citation type="journal article" date="2022" name="ISME J.">
        <title>Identification of active gaseous-alkane degraders at natural gas seeps.</title>
        <authorList>
            <person name="Farhan Ul Haque M."/>
            <person name="Hernandez M."/>
            <person name="Crombie A.T."/>
            <person name="Murrell J.C."/>
        </authorList>
    </citation>
    <scope>NUCLEOTIDE SEQUENCE</scope>
    <source>
        <strain evidence="8">PC2</strain>
    </source>
</reference>
<accession>A0ABS9Z3J0</accession>
<keyword evidence="6 7" id="KW-0472">Membrane</keyword>
<evidence type="ECO:0000256" key="1">
    <source>
        <dbReference type="ARBA" id="ARBA00004651"/>
    </source>
</evidence>
<dbReference type="Pfam" id="PF01311">
    <property type="entry name" value="Bac_export_1"/>
    <property type="match status" value="1"/>
</dbReference>
<evidence type="ECO:0000256" key="5">
    <source>
        <dbReference type="ARBA" id="ARBA00022989"/>
    </source>
</evidence>
<evidence type="ECO:0000256" key="2">
    <source>
        <dbReference type="ARBA" id="ARBA00009772"/>
    </source>
</evidence>
<evidence type="ECO:0000256" key="7">
    <source>
        <dbReference type="SAM" id="Phobius"/>
    </source>
</evidence>
<keyword evidence="9" id="KW-1185">Reference proteome</keyword>
<dbReference type="PANTHER" id="PTHR30065">
    <property type="entry name" value="FLAGELLAR BIOSYNTHETIC PROTEIN FLIR"/>
    <property type="match status" value="1"/>
</dbReference>
<keyword evidence="8" id="KW-0966">Cell projection</keyword>
<name>A0ABS9Z3J0_9HYPH</name>
<keyword evidence="8" id="KW-0282">Flagellum</keyword>
<gene>
    <name evidence="8" type="ORF">K2U94_05320</name>
</gene>
<evidence type="ECO:0000313" key="8">
    <source>
        <dbReference type="EMBL" id="MCI4682188.1"/>
    </source>
</evidence>
<dbReference type="PRINTS" id="PR00953">
    <property type="entry name" value="TYPE3IMRPROT"/>
</dbReference>